<feature type="transmembrane region" description="Helical" evidence="11">
    <location>
        <begin position="258"/>
        <end position="274"/>
    </location>
</feature>
<evidence type="ECO:0000313" key="15">
    <source>
        <dbReference type="EMBL" id="CAA9369194.1"/>
    </source>
</evidence>
<dbReference type="GO" id="GO:0005886">
    <property type="term" value="C:plasma membrane"/>
    <property type="evidence" value="ECO:0007669"/>
    <property type="project" value="UniProtKB-SubCell"/>
</dbReference>
<evidence type="ECO:0000256" key="13">
    <source>
        <dbReference type="SAM" id="MobiDB-lite"/>
    </source>
</evidence>
<dbReference type="HAMAP" id="MF_01393">
    <property type="entry name" value="ATP_synth_a_bact"/>
    <property type="match status" value="1"/>
</dbReference>
<reference evidence="15" key="1">
    <citation type="submission" date="2020-02" db="EMBL/GenBank/DDBJ databases">
        <authorList>
            <person name="Meier V. D."/>
        </authorList>
    </citation>
    <scope>NUCLEOTIDE SEQUENCE</scope>
    <source>
        <strain evidence="15">AVDCRST_MAG68</strain>
    </source>
</reference>
<keyword evidence="3 11" id="KW-0813">Transport</keyword>
<evidence type="ECO:0000256" key="5">
    <source>
        <dbReference type="ARBA" id="ARBA00022692"/>
    </source>
</evidence>
<feature type="transmembrane region" description="Helical" evidence="11">
    <location>
        <begin position="219"/>
        <end position="238"/>
    </location>
</feature>
<dbReference type="InterPro" id="IPR023011">
    <property type="entry name" value="ATP_synth_F0_asu_AS"/>
</dbReference>
<dbReference type="AlphaFoldDB" id="A0A6J4MXB0"/>
<evidence type="ECO:0000256" key="11">
    <source>
        <dbReference type="HAMAP-Rule" id="MF_01393"/>
    </source>
</evidence>
<comment type="similarity">
    <text evidence="2 11 12">Belongs to the ATPase A chain family.</text>
</comment>
<comment type="function">
    <text evidence="11 12">Key component of the proton channel; it plays a direct role in the translocation of protons across the membrane.</text>
</comment>
<keyword evidence="15" id="KW-0378">Hydrolase</keyword>
<protein>
    <recommendedName>
        <fullName evidence="11 12">ATP synthase subunit a</fullName>
    </recommendedName>
    <alternativeName>
        <fullName evidence="11">ATP synthase F0 sector subunit a</fullName>
    </alternativeName>
    <alternativeName>
        <fullName evidence="11">F-ATPase subunit 6</fullName>
    </alternativeName>
</protein>
<evidence type="ECO:0000256" key="7">
    <source>
        <dbReference type="ARBA" id="ARBA00022989"/>
    </source>
</evidence>
<dbReference type="PANTHER" id="PTHR11410">
    <property type="entry name" value="ATP SYNTHASE SUBUNIT A"/>
    <property type="match status" value="1"/>
</dbReference>
<dbReference type="PANTHER" id="PTHR11410:SF0">
    <property type="entry name" value="ATP SYNTHASE SUBUNIT A"/>
    <property type="match status" value="1"/>
</dbReference>
<dbReference type="InterPro" id="IPR035908">
    <property type="entry name" value="F0_ATP_A_sf"/>
</dbReference>
<evidence type="ECO:0000256" key="14">
    <source>
        <dbReference type="SAM" id="SignalP"/>
    </source>
</evidence>
<dbReference type="GO" id="GO:0046933">
    <property type="term" value="F:proton-transporting ATP synthase activity, rotational mechanism"/>
    <property type="evidence" value="ECO:0007669"/>
    <property type="project" value="UniProtKB-UniRule"/>
</dbReference>
<evidence type="ECO:0000256" key="9">
    <source>
        <dbReference type="ARBA" id="ARBA00023136"/>
    </source>
</evidence>
<keyword evidence="11" id="KW-1003">Cell membrane</keyword>
<evidence type="ECO:0000256" key="3">
    <source>
        <dbReference type="ARBA" id="ARBA00022448"/>
    </source>
</evidence>
<keyword evidence="10 11" id="KW-0066">ATP synthesis</keyword>
<dbReference type="InterPro" id="IPR000568">
    <property type="entry name" value="ATP_synth_F0_asu"/>
</dbReference>
<dbReference type="PROSITE" id="PS00449">
    <property type="entry name" value="ATPASE_A"/>
    <property type="match status" value="1"/>
</dbReference>
<dbReference type="GO" id="GO:0016787">
    <property type="term" value="F:hydrolase activity"/>
    <property type="evidence" value="ECO:0007669"/>
    <property type="project" value="UniProtKB-KW"/>
</dbReference>
<evidence type="ECO:0000256" key="8">
    <source>
        <dbReference type="ARBA" id="ARBA00023065"/>
    </source>
</evidence>
<evidence type="ECO:0000256" key="2">
    <source>
        <dbReference type="ARBA" id="ARBA00006810"/>
    </source>
</evidence>
<evidence type="ECO:0000256" key="1">
    <source>
        <dbReference type="ARBA" id="ARBA00004141"/>
    </source>
</evidence>
<evidence type="ECO:0000256" key="12">
    <source>
        <dbReference type="RuleBase" id="RU000483"/>
    </source>
</evidence>
<feature type="transmembrane region" description="Helical" evidence="11">
    <location>
        <begin position="323"/>
        <end position="348"/>
    </location>
</feature>
<keyword evidence="5 11" id="KW-0812">Transmembrane</keyword>
<keyword evidence="14" id="KW-0732">Signal</keyword>
<feature type="transmembrane region" description="Helical" evidence="11">
    <location>
        <begin position="295"/>
        <end position="317"/>
    </location>
</feature>
<keyword evidence="4 11" id="KW-0138">CF(0)</keyword>
<dbReference type="GO" id="GO:0045259">
    <property type="term" value="C:proton-transporting ATP synthase complex"/>
    <property type="evidence" value="ECO:0007669"/>
    <property type="project" value="UniProtKB-KW"/>
</dbReference>
<dbReference type="InterPro" id="IPR045083">
    <property type="entry name" value="ATP_synth_F0_asu_bact/mt"/>
</dbReference>
<feature type="signal peptide" evidence="14">
    <location>
        <begin position="1"/>
        <end position="20"/>
    </location>
</feature>
<dbReference type="EMBL" id="CADCTW010000236">
    <property type="protein sequence ID" value="CAA9369194.1"/>
    <property type="molecule type" value="Genomic_DNA"/>
</dbReference>
<feature type="chain" id="PRO_5026768514" description="ATP synthase subunit a" evidence="14">
    <location>
        <begin position="21"/>
        <end position="353"/>
    </location>
</feature>
<evidence type="ECO:0000256" key="6">
    <source>
        <dbReference type="ARBA" id="ARBA00022781"/>
    </source>
</evidence>
<dbReference type="Pfam" id="PF00119">
    <property type="entry name" value="ATP-synt_A"/>
    <property type="match status" value="1"/>
</dbReference>
<dbReference type="PRINTS" id="PR00123">
    <property type="entry name" value="ATPASEA"/>
</dbReference>
<keyword evidence="7 11" id="KW-1133">Transmembrane helix</keyword>
<feature type="region of interest" description="Disordered" evidence="13">
    <location>
        <begin position="22"/>
        <end position="52"/>
    </location>
</feature>
<organism evidence="15">
    <name type="scientific">uncultured Gemmatimonadota bacterium</name>
    <dbReference type="NCBI Taxonomy" id="203437"/>
    <lineage>
        <taxon>Bacteria</taxon>
        <taxon>Pseudomonadati</taxon>
        <taxon>Gemmatimonadota</taxon>
        <taxon>environmental samples</taxon>
    </lineage>
</organism>
<comment type="subcellular location">
    <subcellularLocation>
        <location evidence="11 12">Cell membrane</location>
        <topology evidence="11 12">Multi-pass membrane protein</topology>
    </subcellularLocation>
    <subcellularLocation>
        <location evidence="1">Membrane</location>
        <topology evidence="1">Multi-pass membrane protein</topology>
    </subcellularLocation>
</comment>
<proteinExistence type="inferred from homology"/>
<evidence type="ECO:0000256" key="10">
    <source>
        <dbReference type="ARBA" id="ARBA00023310"/>
    </source>
</evidence>
<dbReference type="Gene3D" id="1.20.120.220">
    <property type="entry name" value="ATP synthase, F0 complex, subunit A"/>
    <property type="match status" value="1"/>
</dbReference>
<keyword evidence="6 11" id="KW-0375">Hydrogen ion transport</keyword>
<keyword evidence="8 11" id="KW-0406">Ion transport</keyword>
<feature type="transmembrane region" description="Helical" evidence="11">
    <location>
        <begin position="127"/>
        <end position="146"/>
    </location>
</feature>
<accession>A0A6J4MXB0</accession>
<dbReference type="SUPFAM" id="SSF81336">
    <property type="entry name" value="F1F0 ATP synthase subunit A"/>
    <property type="match status" value="1"/>
</dbReference>
<name>A0A6J4MXB0_9BACT</name>
<sequence>MFARIALVLVLAAGATQAAAQEHAQPAPQAAGQGPVVDPHSANPAEAAHGRAAEVMDPSHAQGGAGHGAEAEHGEEGVDFLHHILDAREIELPGTAIHLPAAGTYKVGEFHLFGMPVPVDLTPTKHLVFLVIAGLLTMLVLLYGGARAGGAERGLARGRRYNMVEAMVLFLRNEVVKPNIGHGYDKYAPFIITLFFFILFNNLLGLLPYGSTATANISVTAGLAILAFVVTEVGGMRALGPRGYLGTIFFVPKGMHPVAAWTMAIALAPVELLGKITKPISLAIRLMANMTAGHIVLLALISLIFVFGSFVLAAAPVLMATAIFFLEIFVGFLQAFIFAMLTSVFIGLMQHAH</sequence>
<feature type="compositionally biased region" description="Low complexity" evidence="13">
    <location>
        <begin position="22"/>
        <end position="36"/>
    </location>
</feature>
<evidence type="ECO:0000256" key="4">
    <source>
        <dbReference type="ARBA" id="ARBA00022547"/>
    </source>
</evidence>
<dbReference type="CDD" id="cd00310">
    <property type="entry name" value="ATP-synt_Fo_a_6"/>
    <property type="match status" value="1"/>
</dbReference>
<gene>
    <name evidence="11" type="primary">atpB</name>
    <name evidence="15" type="ORF">AVDCRST_MAG68-5317</name>
</gene>
<keyword evidence="9 11" id="KW-0472">Membrane</keyword>
<dbReference type="NCBIfam" id="TIGR01131">
    <property type="entry name" value="ATP_synt_6_or_A"/>
    <property type="match status" value="1"/>
</dbReference>
<feature type="transmembrane region" description="Helical" evidence="11">
    <location>
        <begin position="187"/>
        <end position="207"/>
    </location>
</feature>